<feature type="transmembrane region" description="Helical" evidence="1">
    <location>
        <begin position="91"/>
        <end position="109"/>
    </location>
</feature>
<keyword evidence="1" id="KW-0472">Membrane</keyword>
<gene>
    <name evidence="2" type="ORF">HAX54_034945</name>
</gene>
<comment type="caution">
    <text evidence="2">The sequence shown here is derived from an EMBL/GenBank/DDBJ whole genome shotgun (WGS) entry which is preliminary data.</text>
</comment>
<protein>
    <recommendedName>
        <fullName evidence="4">DUF1985 domain-containing protein</fullName>
    </recommendedName>
</protein>
<dbReference type="PANTHER" id="PTHR48449:SF1">
    <property type="entry name" value="DUF1985 DOMAIN-CONTAINING PROTEIN"/>
    <property type="match status" value="1"/>
</dbReference>
<evidence type="ECO:0000313" key="2">
    <source>
        <dbReference type="EMBL" id="MCD9645760.1"/>
    </source>
</evidence>
<dbReference type="Proteomes" id="UP000823775">
    <property type="component" value="Unassembled WGS sequence"/>
</dbReference>
<dbReference type="PANTHER" id="PTHR48449">
    <property type="entry name" value="DUF1985 DOMAIN-CONTAINING PROTEIN"/>
    <property type="match status" value="1"/>
</dbReference>
<keyword evidence="1" id="KW-0812">Transmembrane</keyword>
<dbReference type="EMBL" id="JACEIK010004534">
    <property type="protein sequence ID" value="MCD9645760.1"/>
    <property type="molecule type" value="Genomic_DNA"/>
</dbReference>
<proteinExistence type="predicted"/>
<sequence length="137" mass="15990">MKKISTFIKSVISGEKFVESDVKAVVVAEIYLPERVLFGGRDDKTVKWRHISYLEDIELFKQYNWGYDCFNEFLTSLRCVFNKGTLIRSSSYSTVGFTFGFLFWVIHIFEEYRSKNVDILSPIKEPLMLSYKITGTP</sequence>
<evidence type="ECO:0000313" key="3">
    <source>
        <dbReference type="Proteomes" id="UP000823775"/>
    </source>
</evidence>
<accession>A0ABS8VHW5</accession>
<evidence type="ECO:0000256" key="1">
    <source>
        <dbReference type="SAM" id="Phobius"/>
    </source>
</evidence>
<organism evidence="2 3">
    <name type="scientific">Datura stramonium</name>
    <name type="common">Jimsonweed</name>
    <name type="synonym">Common thornapple</name>
    <dbReference type="NCBI Taxonomy" id="4076"/>
    <lineage>
        <taxon>Eukaryota</taxon>
        <taxon>Viridiplantae</taxon>
        <taxon>Streptophyta</taxon>
        <taxon>Embryophyta</taxon>
        <taxon>Tracheophyta</taxon>
        <taxon>Spermatophyta</taxon>
        <taxon>Magnoliopsida</taxon>
        <taxon>eudicotyledons</taxon>
        <taxon>Gunneridae</taxon>
        <taxon>Pentapetalae</taxon>
        <taxon>asterids</taxon>
        <taxon>lamiids</taxon>
        <taxon>Solanales</taxon>
        <taxon>Solanaceae</taxon>
        <taxon>Solanoideae</taxon>
        <taxon>Datureae</taxon>
        <taxon>Datura</taxon>
    </lineage>
</organism>
<name>A0ABS8VHW5_DATST</name>
<keyword evidence="1" id="KW-1133">Transmembrane helix</keyword>
<evidence type="ECO:0008006" key="4">
    <source>
        <dbReference type="Google" id="ProtNLM"/>
    </source>
</evidence>
<reference evidence="2 3" key="1">
    <citation type="journal article" date="2021" name="BMC Genomics">
        <title>Datura genome reveals duplications of psychoactive alkaloid biosynthetic genes and high mutation rate following tissue culture.</title>
        <authorList>
            <person name="Rajewski A."/>
            <person name="Carter-House D."/>
            <person name="Stajich J."/>
            <person name="Litt A."/>
        </authorList>
    </citation>
    <scope>NUCLEOTIDE SEQUENCE [LARGE SCALE GENOMIC DNA]</scope>
    <source>
        <strain evidence="2">AR-01</strain>
    </source>
</reference>
<keyword evidence="3" id="KW-1185">Reference proteome</keyword>